<keyword evidence="2" id="KW-1185">Reference proteome</keyword>
<dbReference type="PANTHER" id="PTHR36573">
    <property type="entry name" value="INTERMEMBRANE PHOSPHOLIPID TRANSPORT SYSTEM BINDING PROTEIN MLAC"/>
    <property type="match status" value="1"/>
</dbReference>
<proteinExistence type="predicted"/>
<dbReference type="HOGENOM" id="CLU_1401524_0_0_5"/>
<dbReference type="Gene3D" id="3.10.450.710">
    <property type="entry name" value="Tgt2/MlaC"/>
    <property type="match status" value="1"/>
</dbReference>
<dbReference type="InterPro" id="IPR008869">
    <property type="entry name" value="MlaC/ttg2D"/>
</dbReference>
<sequence length="240" mass="27383">MLPILMWLLDQHYIVLVKHRFNILKILNVLNLRINEIKEDYMQKIITGLFLLVMTFSAYSNEKVPAGLNSYVTNLVNEASSILNDSKLSERVKIAQARELISQNLDFDWMAKYTLGRNGIKTLSGGQVQEFIKVYSKYVTKSYTDLIKDYKGEQPKIVGVRPLSSTDFMVAMNIISNKEQDPIKVEYLVREMKGNGKDVFKVSDIITEGVSLIGAQQDEFTDTLKNQGFEALIQKLDSRS</sequence>
<dbReference type="Pfam" id="PF05494">
    <property type="entry name" value="MlaC"/>
    <property type="match status" value="1"/>
</dbReference>
<reference evidence="1 2" key="1">
    <citation type="journal article" date="2007" name="Genome Res.">
        <title>Lateral gene transfer between obligate intracellular bacteria: evidence from the Rickettsia massiliae genome.</title>
        <authorList>
            <person name="Blanc G."/>
            <person name="Ogata H."/>
            <person name="Robert C."/>
            <person name="Audic S."/>
            <person name="Claverie J.-M."/>
            <person name="Raoult D."/>
        </authorList>
    </citation>
    <scope>NUCLEOTIDE SEQUENCE [LARGE SCALE GENOMIC DNA]</scope>
    <source>
        <strain evidence="2">Mtu5</strain>
    </source>
</reference>
<name>A8F0J8_RICM5</name>
<gene>
    <name evidence="1" type="ordered locus">RMA_0132</name>
</gene>
<organism evidence="1 2">
    <name type="scientific">Rickettsia massiliae (strain Mtu5)</name>
    <dbReference type="NCBI Taxonomy" id="416276"/>
    <lineage>
        <taxon>Bacteria</taxon>
        <taxon>Pseudomonadati</taxon>
        <taxon>Pseudomonadota</taxon>
        <taxon>Alphaproteobacteria</taxon>
        <taxon>Rickettsiales</taxon>
        <taxon>Rickettsiaceae</taxon>
        <taxon>Rickettsieae</taxon>
        <taxon>Rickettsia</taxon>
        <taxon>spotted fever group</taxon>
    </lineage>
</organism>
<dbReference type="InterPro" id="IPR042245">
    <property type="entry name" value="Tgt2/MlaC_sf"/>
</dbReference>
<evidence type="ECO:0000313" key="2">
    <source>
        <dbReference type="Proteomes" id="UP000001311"/>
    </source>
</evidence>
<protein>
    <submittedName>
        <fullName evidence="1">ABC-type transporter</fullName>
    </submittedName>
</protein>
<accession>A8F0J8</accession>
<dbReference type="AlphaFoldDB" id="A8F0J8"/>
<dbReference type="PANTHER" id="PTHR36573:SF1">
    <property type="entry name" value="INTERMEMBRANE PHOSPHOLIPID TRANSPORT SYSTEM BINDING PROTEIN MLAC"/>
    <property type="match status" value="1"/>
</dbReference>
<dbReference type="EMBL" id="CP000683">
    <property type="protein sequence ID" value="ABV84434.1"/>
    <property type="molecule type" value="Genomic_DNA"/>
</dbReference>
<dbReference type="KEGG" id="rms:RMA_0132"/>
<evidence type="ECO:0000313" key="1">
    <source>
        <dbReference type="EMBL" id="ABV84434.1"/>
    </source>
</evidence>
<dbReference type="Proteomes" id="UP000001311">
    <property type="component" value="Chromosome"/>
</dbReference>